<protein>
    <submittedName>
        <fullName evidence="1">Uncharacterized protein</fullName>
    </submittedName>
</protein>
<reference evidence="1" key="1">
    <citation type="submission" date="2020-12" db="EMBL/GenBank/DDBJ databases">
        <title>Enhanced detection system for hospital associated transmission using whole genome sequencing surveillance.</title>
        <authorList>
            <person name="Harrison L.H."/>
            <person name="Van Tyne D."/>
            <person name="Marsh J.W."/>
            <person name="Griffith M.P."/>
            <person name="Snyder D.J."/>
            <person name="Cooper V.S."/>
            <person name="Mustapha M."/>
        </authorList>
    </citation>
    <scope>NUCLEOTIDE SEQUENCE</scope>
    <source>
        <strain evidence="1">PSB00042</strain>
    </source>
</reference>
<proteinExistence type="predicted"/>
<dbReference type="Proteomes" id="UP000637061">
    <property type="component" value="Unassembled WGS sequence"/>
</dbReference>
<accession>A0A8I1JIB4</accession>
<name>A0A8I1JIB4_PSEPU</name>
<dbReference type="EMBL" id="JAEHTE010000002">
    <property type="protein sequence ID" value="MBI6882803.1"/>
    <property type="molecule type" value="Genomic_DNA"/>
</dbReference>
<sequence>MIFLIRKNPGEGVNTKLNEALDKIGARFEFRSFGSGDLSSSLSEKIKENPEAPLNFVMDLEGLDLSDWNDPISLMIYKNSIAGNELPDGSSIVVLTHQSEDNVRSQLSSHVINRMVHIDLQENGHEGFEKRNESHQKMVDTVANMIENSSRPTIHQAKSDLVKLKNPETVNIESARTPARDYAGYPKEM</sequence>
<gene>
    <name evidence="1" type="ORF">JEU22_02665</name>
</gene>
<dbReference type="RefSeq" id="WP_198746428.1">
    <property type="nucleotide sequence ID" value="NZ_JAEHTE010000002.1"/>
</dbReference>
<dbReference type="AlphaFoldDB" id="A0A8I1JIB4"/>
<comment type="caution">
    <text evidence="1">The sequence shown here is derived from an EMBL/GenBank/DDBJ whole genome shotgun (WGS) entry which is preliminary data.</text>
</comment>
<evidence type="ECO:0000313" key="1">
    <source>
        <dbReference type="EMBL" id="MBI6882803.1"/>
    </source>
</evidence>
<evidence type="ECO:0000313" key="2">
    <source>
        <dbReference type="Proteomes" id="UP000637061"/>
    </source>
</evidence>
<organism evidence="1 2">
    <name type="scientific">Pseudomonas putida</name>
    <name type="common">Arthrobacter siderocapsulatus</name>
    <dbReference type="NCBI Taxonomy" id="303"/>
    <lineage>
        <taxon>Bacteria</taxon>
        <taxon>Pseudomonadati</taxon>
        <taxon>Pseudomonadota</taxon>
        <taxon>Gammaproteobacteria</taxon>
        <taxon>Pseudomonadales</taxon>
        <taxon>Pseudomonadaceae</taxon>
        <taxon>Pseudomonas</taxon>
    </lineage>
</organism>